<dbReference type="RefSeq" id="WP_009162050.1">
    <property type="nucleotide sequence ID" value="NZ_KB290980.1"/>
</dbReference>
<dbReference type="EMBL" id="AMEP01000056">
    <property type="protein sequence ID" value="EKY02096.1"/>
    <property type="molecule type" value="Genomic_DNA"/>
</dbReference>
<keyword evidence="3" id="KW-1185">Reference proteome</keyword>
<feature type="region of interest" description="Disordered" evidence="1">
    <location>
        <begin position="45"/>
        <end position="96"/>
    </location>
</feature>
<name>L1NFI9_9BACT</name>
<comment type="caution">
    <text evidence="2">The sequence shown here is derived from an EMBL/GenBank/DDBJ whole genome shotgun (WGS) entry which is preliminary data.</text>
</comment>
<gene>
    <name evidence="2" type="ORF">HMPREF9151_00841</name>
</gene>
<sequence>MGQKNIFIALFFICIGYTQADAGLVGLFNKEAIFKRENPETIIEWQRTNHQKGHKTPAKSTDKKHGKDTGITDQTTNGNITSDKNTSPATPEHSGSAKALWYPDYRHAPFEASAESKTVDPQATNYEKEEGFTQNYAQIHGFYEHLSTYYFPYQPYYKHPLFYWMHEEKNDRKVWADFTTWTRSVFTAKPGKPHKFKYYSAEQPDGTKAYVPFDERFRHAWTALYLADPSSIAAFGYYAMTMLPQEKLLMDNYEYPMEDRKQGIINSRKNLSLLYTDKFEQMREDRDRIACTLAIKYLKFNDVVKYVKERFGEYKTANNAYGKLLGGWVGHAVYEKILLHHKDYKATAPGLSQLKNLNQEFLNSYDDLSNELIIFIAASKAVTVSADIKTPATAAARAHVGDAFEGILFYNIKWNGVKESSTSKRIVDYTIPIAIIFNENGKHLLRNGVLHKSLEGLYSISIDEKETDKE</sequence>
<feature type="compositionally biased region" description="Polar residues" evidence="1">
    <location>
        <begin position="71"/>
        <end position="89"/>
    </location>
</feature>
<protein>
    <submittedName>
        <fullName evidence="2">Uncharacterized protein</fullName>
    </submittedName>
</protein>
<accession>L1NFI9</accession>
<dbReference type="STRING" id="1127699.HMPREF9151_00841"/>
<evidence type="ECO:0000313" key="3">
    <source>
        <dbReference type="Proteomes" id="UP000010433"/>
    </source>
</evidence>
<dbReference type="HOGENOM" id="CLU_581203_0_0_10"/>
<dbReference type="OrthoDB" id="10000848at2"/>
<dbReference type="Proteomes" id="UP000010433">
    <property type="component" value="Unassembled WGS sequence"/>
</dbReference>
<reference evidence="2 3" key="1">
    <citation type="submission" date="2012-05" db="EMBL/GenBank/DDBJ databases">
        <authorList>
            <person name="Weinstock G."/>
            <person name="Sodergren E."/>
            <person name="Lobos E.A."/>
            <person name="Fulton L."/>
            <person name="Fulton R."/>
            <person name="Courtney L."/>
            <person name="Fronick C."/>
            <person name="O'Laughlin M."/>
            <person name="Godfrey J."/>
            <person name="Wilson R.M."/>
            <person name="Miner T."/>
            <person name="Farmer C."/>
            <person name="Delehaunty K."/>
            <person name="Cordes M."/>
            <person name="Minx P."/>
            <person name="Tomlinson C."/>
            <person name="Chen J."/>
            <person name="Wollam A."/>
            <person name="Pepin K.H."/>
            <person name="Bhonagiri V."/>
            <person name="Zhang X."/>
            <person name="Suruliraj S."/>
            <person name="Warren W."/>
            <person name="Mitreva M."/>
            <person name="Mardis E.R."/>
            <person name="Wilson R.K."/>
        </authorList>
    </citation>
    <scope>NUCLEOTIDE SEQUENCE [LARGE SCALE GENOMIC DNA]</scope>
    <source>
        <strain evidence="2 3">F0055</strain>
    </source>
</reference>
<proteinExistence type="predicted"/>
<dbReference type="AlphaFoldDB" id="L1NFI9"/>
<organism evidence="2 3">
    <name type="scientific">Hoylesella saccharolytica F0055</name>
    <dbReference type="NCBI Taxonomy" id="1127699"/>
    <lineage>
        <taxon>Bacteria</taxon>
        <taxon>Pseudomonadati</taxon>
        <taxon>Bacteroidota</taxon>
        <taxon>Bacteroidia</taxon>
        <taxon>Bacteroidales</taxon>
        <taxon>Prevotellaceae</taxon>
        <taxon>Hoylesella</taxon>
    </lineage>
</organism>
<feature type="compositionally biased region" description="Basic and acidic residues" evidence="1">
    <location>
        <begin position="60"/>
        <end position="70"/>
    </location>
</feature>
<evidence type="ECO:0000313" key="2">
    <source>
        <dbReference type="EMBL" id="EKY02096.1"/>
    </source>
</evidence>
<dbReference type="PATRIC" id="fig|1127699.3.peg.779"/>
<feature type="compositionally biased region" description="Basic residues" evidence="1">
    <location>
        <begin position="49"/>
        <end position="59"/>
    </location>
</feature>
<evidence type="ECO:0000256" key="1">
    <source>
        <dbReference type="SAM" id="MobiDB-lite"/>
    </source>
</evidence>